<dbReference type="SUPFAM" id="SSF51735">
    <property type="entry name" value="NAD(P)-binding Rossmann-fold domains"/>
    <property type="match status" value="1"/>
</dbReference>
<sequence>MMTTTNQGRVAVVTGANKGIGYFIALQLGLSGLFQQILLGCRDVNRGNEAVASLQAQLPSTVKVSSYPFILGDVESHSAFVKQMEENFGKVDCLVNNAAMAFKGSDPTPFKDQTKPTLDVNFRATVDFTEKMLPLLKKGSDPRLVFVASMSGRLGQLSANLQKEFASPSLTIPKLHSLVDKFEKDVQDGTHSANGWGNSNYGLSKLAVIAATKVMARENPEISINCCCPGYCKTDMTSQKGVRDPNEGAKNAVIPATMQNPPTGAFFRDFKVNEW</sequence>
<accession>A0A7S3L630</accession>
<proteinExistence type="inferred from homology"/>
<evidence type="ECO:0000256" key="3">
    <source>
        <dbReference type="ARBA" id="ARBA00023002"/>
    </source>
</evidence>
<protein>
    <recommendedName>
        <fullName evidence="5">Carbonyl reductase</fullName>
    </recommendedName>
</protein>
<dbReference type="PANTHER" id="PTHR43963">
    <property type="entry name" value="CARBONYL REDUCTASE 1-RELATED"/>
    <property type="match status" value="1"/>
</dbReference>
<organism evidence="4">
    <name type="scientific">Amphora coffeiformis</name>
    <dbReference type="NCBI Taxonomy" id="265554"/>
    <lineage>
        <taxon>Eukaryota</taxon>
        <taxon>Sar</taxon>
        <taxon>Stramenopiles</taxon>
        <taxon>Ochrophyta</taxon>
        <taxon>Bacillariophyta</taxon>
        <taxon>Bacillariophyceae</taxon>
        <taxon>Bacillariophycidae</taxon>
        <taxon>Thalassiophysales</taxon>
        <taxon>Catenulaceae</taxon>
        <taxon>Amphora</taxon>
    </lineage>
</organism>
<dbReference type="Gene3D" id="3.40.50.720">
    <property type="entry name" value="NAD(P)-binding Rossmann-like Domain"/>
    <property type="match status" value="1"/>
</dbReference>
<reference evidence="4" key="1">
    <citation type="submission" date="2021-01" db="EMBL/GenBank/DDBJ databases">
        <authorList>
            <person name="Corre E."/>
            <person name="Pelletier E."/>
            <person name="Niang G."/>
            <person name="Scheremetjew M."/>
            <person name="Finn R."/>
            <person name="Kale V."/>
            <person name="Holt S."/>
            <person name="Cochrane G."/>
            <person name="Meng A."/>
            <person name="Brown T."/>
            <person name="Cohen L."/>
        </authorList>
    </citation>
    <scope>NUCLEOTIDE SEQUENCE</scope>
    <source>
        <strain evidence="4">CCMP127</strain>
    </source>
</reference>
<dbReference type="InterPro" id="IPR036291">
    <property type="entry name" value="NAD(P)-bd_dom_sf"/>
</dbReference>
<evidence type="ECO:0008006" key="5">
    <source>
        <dbReference type="Google" id="ProtNLM"/>
    </source>
</evidence>
<gene>
    <name evidence="4" type="ORF">ACOF00016_LOCUS9261</name>
</gene>
<dbReference type="PANTHER" id="PTHR43963:SF6">
    <property type="entry name" value="CHAIN DEHYDROGENASE FAMILY PROTEIN, PUTATIVE (AFU_ORTHOLOGUE AFUA_3G15350)-RELATED"/>
    <property type="match status" value="1"/>
</dbReference>
<dbReference type="AlphaFoldDB" id="A0A7S3L630"/>
<evidence type="ECO:0000313" key="4">
    <source>
        <dbReference type="EMBL" id="CAE0411979.1"/>
    </source>
</evidence>
<name>A0A7S3L630_9STRA</name>
<dbReference type="PRINTS" id="PR00081">
    <property type="entry name" value="GDHRDH"/>
</dbReference>
<dbReference type="EMBL" id="HBIM01011144">
    <property type="protein sequence ID" value="CAE0411979.1"/>
    <property type="molecule type" value="Transcribed_RNA"/>
</dbReference>
<dbReference type="GO" id="GO:0016491">
    <property type="term" value="F:oxidoreductase activity"/>
    <property type="evidence" value="ECO:0007669"/>
    <property type="project" value="UniProtKB-KW"/>
</dbReference>
<keyword evidence="2" id="KW-0521">NADP</keyword>
<evidence type="ECO:0000256" key="1">
    <source>
        <dbReference type="ARBA" id="ARBA00006484"/>
    </source>
</evidence>
<keyword evidence="3" id="KW-0560">Oxidoreductase</keyword>
<dbReference type="InterPro" id="IPR002347">
    <property type="entry name" value="SDR_fam"/>
</dbReference>
<dbReference type="Pfam" id="PF00106">
    <property type="entry name" value="adh_short"/>
    <property type="match status" value="2"/>
</dbReference>
<comment type="similarity">
    <text evidence="1">Belongs to the short-chain dehydrogenases/reductases (SDR) family.</text>
</comment>
<evidence type="ECO:0000256" key="2">
    <source>
        <dbReference type="ARBA" id="ARBA00022857"/>
    </source>
</evidence>